<evidence type="ECO:0008006" key="19">
    <source>
        <dbReference type="Google" id="ProtNLM"/>
    </source>
</evidence>
<feature type="transmembrane region" description="Helical" evidence="16">
    <location>
        <begin position="6"/>
        <end position="28"/>
    </location>
</feature>
<dbReference type="PANTHER" id="PTHR46300">
    <property type="entry name" value="P450, PUTATIVE (EUROFUNG)-RELATED-RELATED"/>
    <property type="match status" value="1"/>
</dbReference>
<comment type="cofactor">
    <cofactor evidence="1 14">
        <name>heme</name>
        <dbReference type="ChEBI" id="CHEBI:30413"/>
    </cofactor>
</comment>
<dbReference type="GO" id="GO:0016705">
    <property type="term" value="F:oxidoreductase activity, acting on paired donors, with incorporation or reduction of molecular oxygen"/>
    <property type="evidence" value="ECO:0007669"/>
    <property type="project" value="InterPro"/>
</dbReference>
<dbReference type="GO" id="GO:0005506">
    <property type="term" value="F:iron ion binding"/>
    <property type="evidence" value="ECO:0007669"/>
    <property type="project" value="InterPro"/>
</dbReference>
<comment type="pathway">
    <text evidence="3">Secondary metabolite biosynthesis.</text>
</comment>
<dbReference type="InterPro" id="IPR001128">
    <property type="entry name" value="Cyt_P450"/>
</dbReference>
<dbReference type="AlphaFoldDB" id="A0A369JZ06"/>
<reference evidence="17" key="1">
    <citation type="submission" date="2018-04" db="EMBL/GenBank/DDBJ databases">
        <title>Whole genome sequencing of Hypsizygus marmoreus.</title>
        <authorList>
            <person name="Choi I.-G."/>
            <person name="Min B."/>
            <person name="Kim J.-G."/>
            <person name="Kim S."/>
            <person name="Oh Y.-L."/>
            <person name="Kong W.-S."/>
            <person name="Park H."/>
            <person name="Jeong J."/>
            <person name="Song E.-S."/>
        </authorList>
    </citation>
    <scope>NUCLEOTIDE SEQUENCE [LARGE SCALE GENOMIC DNA]</scope>
    <source>
        <strain evidence="17">51987-8</strain>
    </source>
</reference>
<keyword evidence="13" id="KW-0325">Glycoprotein</keyword>
<accession>A0A369JZ06</accession>
<evidence type="ECO:0000256" key="13">
    <source>
        <dbReference type="ARBA" id="ARBA00023180"/>
    </source>
</evidence>
<evidence type="ECO:0000256" key="3">
    <source>
        <dbReference type="ARBA" id="ARBA00005179"/>
    </source>
</evidence>
<sequence>MVSFNTILLITIGSTIIILAYVLSPILLRRYTIDKDGNILPPGPAMRYALLGKTRSDLAMEFMDLTGPWSNAIDFLEPLQWIPTRTRARGHKLHDGLIEVYGNMIRRVKARMDSGENVPDCLVKTLIETQEEEKLDWEDLCMLSAVFTLGGVHSVDIWDYSMVPCAHPSHPEVQARAHEELVELLAVTVGRPEDEPNLPYIRAIIKEVQRVHAPFWMATPHCTSQDFAYRGMYIPKDTVVVLNCYTLHHNEERYPDASVFNPDRYLGDDLSCVESAKLANVMERDHWTFGAGRRICPGLPVAERELWLAISRLLWSFTFHALPEEPISLEDTRDSPVALPCLSN</sequence>
<dbReference type="EMBL" id="LUEZ02000042">
    <property type="protein sequence ID" value="RDB24674.1"/>
    <property type="molecule type" value="Genomic_DNA"/>
</dbReference>
<evidence type="ECO:0000256" key="14">
    <source>
        <dbReference type="PIRSR" id="PIRSR602401-1"/>
    </source>
</evidence>
<dbReference type="PRINTS" id="PR00463">
    <property type="entry name" value="EP450I"/>
</dbReference>
<dbReference type="PRINTS" id="PR00385">
    <property type="entry name" value="P450"/>
</dbReference>
<keyword evidence="7 14" id="KW-0479">Metal-binding</keyword>
<keyword evidence="5 14" id="KW-0349">Heme</keyword>
<keyword evidence="10 14" id="KW-0408">Iron</keyword>
<proteinExistence type="inferred from homology"/>
<keyword evidence="12 16" id="KW-0472">Membrane</keyword>
<comment type="subcellular location">
    <subcellularLocation>
        <location evidence="2">Membrane</location>
        <topology evidence="2">Single-pass membrane protein</topology>
    </subcellularLocation>
</comment>
<dbReference type="GO" id="GO:0020037">
    <property type="term" value="F:heme binding"/>
    <property type="evidence" value="ECO:0007669"/>
    <property type="project" value="InterPro"/>
</dbReference>
<evidence type="ECO:0000313" key="18">
    <source>
        <dbReference type="Proteomes" id="UP000076154"/>
    </source>
</evidence>
<gene>
    <name evidence="17" type="ORF">Hypma_008235</name>
</gene>
<dbReference type="GO" id="GO:0004497">
    <property type="term" value="F:monooxygenase activity"/>
    <property type="evidence" value="ECO:0007669"/>
    <property type="project" value="UniProtKB-KW"/>
</dbReference>
<protein>
    <recommendedName>
        <fullName evidence="19">Cytochrome P450</fullName>
    </recommendedName>
</protein>
<evidence type="ECO:0000256" key="4">
    <source>
        <dbReference type="ARBA" id="ARBA00010617"/>
    </source>
</evidence>
<dbReference type="InParanoid" id="A0A369JZ06"/>
<dbReference type="STRING" id="39966.A0A369JZ06"/>
<dbReference type="Proteomes" id="UP000076154">
    <property type="component" value="Unassembled WGS sequence"/>
</dbReference>
<dbReference type="SUPFAM" id="SSF48264">
    <property type="entry name" value="Cytochrome P450"/>
    <property type="match status" value="1"/>
</dbReference>
<evidence type="ECO:0000256" key="16">
    <source>
        <dbReference type="SAM" id="Phobius"/>
    </source>
</evidence>
<dbReference type="InterPro" id="IPR036396">
    <property type="entry name" value="Cyt_P450_sf"/>
</dbReference>
<dbReference type="Gene3D" id="1.10.630.10">
    <property type="entry name" value="Cytochrome P450"/>
    <property type="match status" value="1"/>
</dbReference>
<evidence type="ECO:0000256" key="9">
    <source>
        <dbReference type="ARBA" id="ARBA00023002"/>
    </source>
</evidence>
<dbReference type="InterPro" id="IPR002401">
    <property type="entry name" value="Cyt_P450_E_grp-I"/>
</dbReference>
<keyword evidence="9 15" id="KW-0560">Oxidoreductase</keyword>
<evidence type="ECO:0000256" key="2">
    <source>
        <dbReference type="ARBA" id="ARBA00004167"/>
    </source>
</evidence>
<organism evidence="17 18">
    <name type="scientific">Hypsizygus marmoreus</name>
    <name type="common">White beech mushroom</name>
    <name type="synonym">Agaricus marmoreus</name>
    <dbReference type="NCBI Taxonomy" id="39966"/>
    <lineage>
        <taxon>Eukaryota</taxon>
        <taxon>Fungi</taxon>
        <taxon>Dikarya</taxon>
        <taxon>Basidiomycota</taxon>
        <taxon>Agaricomycotina</taxon>
        <taxon>Agaricomycetes</taxon>
        <taxon>Agaricomycetidae</taxon>
        <taxon>Agaricales</taxon>
        <taxon>Tricholomatineae</taxon>
        <taxon>Lyophyllaceae</taxon>
        <taxon>Hypsizygus</taxon>
    </lineage>
</organism>
<feature type="binding site" description="axial binding residue" evidence="14">
    <location>
        <position position="296"/>
    </location>
    <ligand>
        <name>heme</name>
        <dbReference type="ChEBI" id="CHEBI:30413"/>
    </ligand>
    <ligandPart>
        <name>Fe</name>
        <dbReference type="ChEBI" id="CHEBI:18248"/>
    </ligandPart>
</feature>
<evidence type="ECO:0000256" key="11">
    <source>
        <dbReference type="ARBA" id="ARBA00023033"/>
    </source>
</evidence>
<dbReference type="GO" id="GO:0016020">
    <property type="term" value="C:membrane"/>
    <property type="evidence" value="ECO:0007669"/>
    <property type="project" value="UniProtKB-SubCell"/>
</dbReference>
<dbReference type="OrthoDB" id="1470350at2759"/>
<dbReference type="InterPro" id="IPR050364">
    <property type="entry name" value="Cytochrome_P450_fung"/>
</dbReference>
<evidence type="ECO:0000256" key="1">
    <source>
        <dbReference type="ARBA" id="ARBA00001971"/>
    </source>
</evidence>
<evidence type="ECO:0000256" key="6">
    <source>
        <dbReference type="ARBA" id="ARBA00022692"/>
    </source>
</evidence>
<keyword evidence="8 16" id="KW-1133">Transmembrane helix</keyword>
<name>A0A369JZ06_HYPMA</name>
<evidence type="ECO:0000256" key="7">
    <source>
        <dbReference type="ARBA" id="ARBA00022723"/>
    </source>
</evidence>
<evidence type="ECO:0000256" key="8">
    <source>
        <dbReference type="ARBA" id="ARBA00022989"/>
    </source>
</evidence>
<dbReference type="PROSITE" id="PS00086">
    <property type="entry name" value="CYTOCHROME_P450"/>
    <property type="match status" value="1"/>
</dbReference>
<dbReference type="PANTHER" id="PTHR46300:SF2">
    <property type="entry name" value="CYTOCHROME P450 MONOOXYGENASE ALNH-RELATED"/>
    <property type="match status" value="1"/>
</dbReference>
<evidence type="ECO:0000313" key="17">
    <source>
        <dbReference type="EMBL" id="RDB24674.1"/>
    </source>
</evidence>
<evidence type="ECO:0000256" key="15">
    <source>
        <dbReference type="RuleBase" id="RU000461"/>
    </source>
</evidence>
<dbReference type="Pfam" id="PF00067">
    <property type="entry name" value="p450"/>
    <property type="match status" value="1"/>
</dbReference>
<comment type="caution">
    <text evidence="17">The sequence shown here is derived from an EMBL/GenBank/DDBJ whole genome shotgun (WGS) entry which is preliminary data.</text>
</comment>
<dbReference type="InterPro" id="IPR017972">
    <property type="entry name" value="Cyt_P450_CS"/>
</dbReference>
<keyword evidence="6 16" id="KW-0812">Transmembrane</keyword>
<comment type="similarity">
    <text evidence="4 15">Belongs to the cytochrome P450 family.</text>
</comment>
<keyword evidence="11 15" id="KW-0503">Monooxygenase</keyword>
<evidence type="ECO:0000256" key="10">
    <source>
        <dbReference type="ARBA" id="ARBA00023004"/>
    </source>
</evidence>
<keyword evidence="18" id="KW-1185">Reference proteome</keyword>
<evidence type="ECO:0000256" key="5">
    <source>
        <dbReference type="ARBA" id="ARBA00022617"/>
    </source>
</evidence>
<evidence type="ECO:0000256" key="12">
    <source>
        <dbReference type="ARBA" id="ARBA00023136"/>
    </source>
</evidence>